<proteinExistence type="inferred from homology"/>
<feature type="transmembrane region" description="Helical" evidence="7">
    <location>
        <begin position="12"/>
        <end position="31"/>
    </location>
</feature>
<dbReference type="GO" id="GO:0055085">
    <property type="term" value="P:transmembrane transport"/>
    <property type="evidence" value="ECO:0007669"/>
    <property type="project" value="InterPro"/>
</dbReference>
<evidence type="ECO:0000256" key="3">
    <source>
        <dbReference type="ARBA" id="ARBA00022475"/>
    </source>
</evidence>
<evidence type="ECO:0000313" key="9">
    <source>
        <dbReference type="EMBL" id="CAG9708133.1"/>
    </source>
</evidence>
<sequence>MLQNKESKILKYCMYVCAIIWTIFSVAPLIFTVMSSFKSTNDIYGNAFSLPKTMSFFNYETALSKANIVTAIFNSFFLAISTTILVVILATLVAYVITRTGFKFRNLVLTYFVIGLTIPMHTTIIPIADIINRYGFKNHLTPLIFLYATFQLPFAIFMMSGYMRGISKEIDEAAIIDGCGRLRLVFGILLPLAKPAAATISVFTFLSVYNEFIFGLMFLTDKTKYTISVALMSLNGRYSSDKGAIFAAICMFIIPIVIIYVLCQKHVEKGITAGAVKG</sequence>
<keyword evidence="4 7" id="KW-0812">Transmembrane</keyword>
<dbReference type="AlphaFoldDB" id="A0A2A7MI79"/>
<evidence type="ECO:0000313" key="12">
    <source>
        <dbReference type="Proteomes" id="UP000220840"/>
    </source>
</evidence>
<keyword evidence="6 7" id="KW-0472">Membrane</keyword>
<comment type="subcellular location">
    <subcellularLocation>
        <location evidence="1 7">Cell membrane</location>
        <topology evidence="1 7">Multi-pass membrane protein</topology>
    </subcellularLocation>
</comment>
<organism evidence="10 12">
    <name type="scientific">Clostridium neonatale</name>
    <dbReference type="NCBI Taxonomy" id="137838"/>
    <lineage>
        <taxon>Bacteria</taxon>
        <taxon>Bacillati</taxon>
        <taxon>Bacillota</taxon>
        <taxon>Clostridia</taxon>
        <taxon>Eubacteriales</taxon>
        <taxon>Clostridiaceae</taxon>
        <taxon>Clostridium</taxon>
    </lineage>
</organism>
<accession>A0A2A7MI79</accession>
<evidence type="ECO:0000313" key="10">
    <source>
        <dbReference type="EMBL" id="PEG31237.1"/>
    </source>
</evidence>
<dbReference type="OrthoDB" id="156617at2"/>
<evidence type="ECO:0000313" key="13">
    <source>
        <dbReference type="Proteomes" id="UP000431451"/>
    </source>
</evidence>
<evidence type="ECO:0000256" key="5">
    <source>
        <dbReference type="ARBA" id="ARBA00022989"/>
    </source>
</evidence>
<dbReference type="PANTHER" id="PTHR43744:SF8">
    <property type="entry name" value="SN-GLYCEROL-3-PHOSPHATE TRANSPORT SYSTEM PERMEASE PROTEIN UGPE"/>
    <property type="match status" value="1"/>
</dbReference>
<dbReference type="RefSeq" id="WP_058295394.1">
    <property type="nucleotide sequence ID" value="NZ_CAKJVD010000018.1"/>
</dbReference>
<dbReference type="InterPro" id="IPR000515">
    <property type="entry name" value="MetI-like"/>
</dbReference>
<dbReference type="Pfam" id="PF00528">
    <property type="entry name" value="BPD_transp_1"/>
    <property type="match status" value="1"/>
</dbReference>
<keyword evidence="12" id="KW-1185">Reference proteome</keyword>
<dbReference type="PROSITE" id="PS50928">
    <property type="entry name" value="ABC_TM1"/>
    <property type="match status" value="1"/>
</dbReference>
<dbReference type="GeneID" id="68877352"/>
<comment type="similarity">
    <text evidence="7">Belongs to the binding-protein-dependent transport system permease family.</text>
</comment>
<dbReference type="EMBL" id="CAKJVE010000004">
    <property type="protein sequence ID" value="CAG9708133.1"/>
    <property type="molecule type" value="Genomic_DNA"/>
</dbReference>
<gene>
    <name evidence="11" type="primary">araQ_5</name>
    <name evidence="9" type="ORF">CNEO_43430</name>
    <name evidence="11" type="ORF">CNEONATNEC25_01974</name>
    <name evidence="10" type="ORF">CQ394_05795</name>
</gene>
<dbReference type="EMBL" id="PDCJ01000001">
    <property type="protein sequence ID" value="PEG31237.1"/>
    <property type="molecule type" value="Genomic_DNA"/>
</dbReference>
<dbReference type="Proteomes" id="UP000431451">
    <property type="component" value="Unassembled WGS sequence"/>
</dbReference>
<evidence type="ECO:0000313" key="11">
    <source>
        <dbReference type="EMBL" id="VCT84374.1"/>
    </source>
</evidence>
<feature type="domain" description="ABC transmembrane type-1" evidence="8">
    <location>
        <begin position="72"/>
        <end position="263"/>
    </location>
</feature>
<dbReference type="SUPFAM" id="SSF161098">
    <property type="entry name" value="MetI-like"/>
    <property type="match status" value="1"/>
</dbReference>
<dbReference type="PANTHER" id="PTHR43744">
    <property type="entry name" value="ABC TRANSPORTER PERMEASE PROTEIN MG189-RELATED-RELATED"/>
    <property type="match status" value="1"/>
</dbReference>
<reference evidence="11 13" key="2">
    <citation type="submission" date="2018-06" db="EMBL/GenBank/DDBJ databases">
        <authorList>
            <consortium name="IHU Genomes"/>
        </authorList>
    </citation>
    <scope>NUCLEOTIDE SEQUENCE [LARGE SCALE GENOMIC DNA]</scope>
    <source>
        <strain evidence="11 13">NEC25</strain>
    </source>
</reference>
<evidence type="ECO:0000256" key="4">
    <source>
        <dbReference type="ARBA" id="ARBA00022692"/>
    </source>
</evidence>
<feature type="transmembrane region" description="Helical" evidence="7">
    <location>
        <begin position="76"/>
        <end position="97"/>
    </location>
</feature>
<reference evidence="9" key="3">
    <citation type="submission" date="2021-10" db="EMBL/GenBank/DDBJ databases">
        <authorList>
            <person name="Mesa V."/>
        </authorList>
    </citation>
    <scope>NUCLEOTIDE SEQUENCE</scope>
    <source>
        <strain evidence="9">CC3_PB</strain>
    </source>
</reference>
<dbReference type="Gene3D" id="1.10.3720.10">
    <property type="entry name" value="MetI-like"/>
    <property type="match status" value="1"/>
</dbReference>
<evidence type="ECO:0000256" key="6">
    <source>
        <dbReference type="ARBA" id="ARBA00023136"/>
    </source>
</evidence>
<keyword evidence="5 7" id="KW-1133">Transmembrane helix</keyword>
<feature type="transmembrane region" description="Helical" evidence="7">
    <location>
        <begin position="243"/>
        <end position="263"/>
    </location>
</feature>
<evidence type="ECO:0000256" key="1">
    <source>
        <dbReference type="ARBA" id="ARBA00004651"/>
    </source>
</evidence>
<feature type="transmembrane region" description="Helical" evidence="7">
    <location>
        <begin position="184"/>
        <end position="209"/>
    </location>
</feature>
<keyword evidence="3" id="KW-1003">Cell membrane</keyword>
<evidence type="ECO:0000256" key="2">
    <source>
        <dbReference type="ARBA" id="ARBA00022448"/>
    </source>
</evidence>
<dbReference type="EMBL" id="UWJD01000001">
    <property type="protein sequence ID" value="VCT84374.1"/>
    <property type="molecule type" value="Genomic_DNA"/>
</dbReference>
<dbReference type="CDD" id="cd06261">
    <property type="entry name" value="TM_PBP2"/>
    <property type="match status" value="1"/>
</dbReference>
<evidence type="ECO:0000259" key="8">
    <source>
        <dbReference type="PROSITE" id="PS50928"/>
    </source>
</evidence>
<dbReference type="STRING" id="137838.GCA_001458595_02628"/>
<feature type="transmembrane region" description="Helical" evidence="7">
    <location>
        <begin position="109"/>
        <end position="131"/>
    </location>
</feature>
<reference evidence="10 12" key="1">
    <citation type="submission" date="2017-10" db="EMBL/GenBank/DDBJ databases">
        <title>Effective Description of Clostridium neonatale sp. nov. linked to necrotizing enterocolitis in neonates and a clarification of species assignable to the genus Clostridium (Prazmowski 1880) emend. Lawson and Rainey 2016.</title>
        <authorList>
            <person name="Bernard K."/>
            <person name="Burdz T."/>
            <person name="Wiebe D."/>
            <person name="Balcewich B."/>
            <person name="Alfa M."/>
            <person name="Bernier A.-M."/>
        </authorList>
    </citation>
    <scope>NUCLEOTIDE SEQUENCE [LARGE SCALE GENOMIC DNA]</scope>
    <source>
        <strain evidence="10 12">LCDC99A005</strain>
    </source>
</reference>
<name>A0A2A7MI79_9CLOT</name>
<dbReference type="InterPro" id="IPR035906">
    <property type="entry name" value="MetI-like_sf"/>
</dbReference>
<feature type="transmembrane region" description="Helical" evidence="7">
    <location>
        <begin position="143"/>
        <end position="163"/>
    </location>
</feature>
<evidence type="ECO:0000256" key="7">
    <source>
        <dbReference type="RuleBase" id="RU363032"/>
    </source>
</evidence>
<dbReference type="GO" id="GO:0005886">
    <property type="term" value="C:plasma membrane"/>
    <property type="evidence" value="ECO:0007669"/>
    <property type="project" value="UniProtKB-SubCell"/>
</dbReference>
<keyword evidence="2 7" id="KW-0813">Transport</keyword>
<dbReference type="Proteomes" id="UP000789738">
    <property type="component" value="Unassembled WGS sequence"/>
</dbReference>
<protein>
    <submittedName>
        <fullName evidence="9">ABC transporter, permease protein</fullName>
    </submittedName>
    <submittedName>
        <fullName evidence="10">Carbohydrate ABC transporter permease</fullName>
    </submittedName>
    <submittedName>
        <fullName evidence="11">L-arabinose transport system permease protein AraQ</fullName>
    </submittedName>
</protein>
<dbReference type="Proteomes" id="UP000220840">
    <property type="component" value="Unassembled WGS sequence"/>
</dbReference>